<feature type="region of interest" description="Disordered" evidence="3">
    <location>
        <begin position="1203"/>
        <end position="1268"/>
    </location>
</feature>
<feature type="compositionally biased region" description="Basic and acidic residues" evidence="3">
    <location>
        <begin position="409"/>
        <end position="426"/>
    </location>
</feature>
<keyword evidence="6" id="KW-1185">Reference proteome</keyword>
<feature type="region of interest" description="Disordered" evidence="3">
    <location>
        <begin position="1"/>
        <end position="498"/>
    </location>
</feature>
<feature type="compositionally biased region" description="Polar residues" evidence="3">
    <location>
        <begin position="168"/>
        <end position="181"/>
    </location>
</feature>
<dbReference type="PROSITE" id="PS50003">
    <property type="entry name" value="PH_DOMAIN"/>
    <property type="match status" value="1"/>
</dbReference>
<dbReference type="EMBL" id="JAVRRT010000002">
    <property type="protein sequence ID" value="KAK5174765.1"/>
    <property type="molecule type" value="Genomic_DNA"/>
</dbReference>
<feature type="compositionally biased region" description="Polar residues" evidence="3">
    <location>
        <begin position="290"/>
        <end position="301"/>
    </location>
</feature>
<accession>A0AAV9PLX4</accession>
<evidence type="ECO:0000313" key="6">
    <source>
        <dbReference type="Proteomes" id="UP001337655"/>
    </source>
</evidence>
<feature type="compositionally biased region" description="Polar residues" evidence="3">
    <location>
        <begin position="766"/>
        <end position="776"/>
    </location>
</feature>
<feature type="compositionally biased region" description="Polar residues" evidence="3">
    <location>
        <begin position="1598"/>
        <end position="1611"/>
    </location>
</feature>
<evidence type="ECO:0000256" key="3">
    <source>
        <dbReference type="SAM" id="MobiDB-lite"/>
    </source>
</evidence>
<feature type="region of interest" description="Disordered" evidence="3">
    <location>
        <begin position="1543"/>
        <end position="1646"/>
    </location>
</feature>
<dbReference type="CDD" id="cd13278">
    <property type="entry name" value="PH_Bud4"/>
    <property type="match status" value="1"/>
</dbReference>
<evidence type="ECO:0000313" key="5">
    <source>
        <dbReference type="EMBL" id="KAK5174765.1"/>
    </source>
</evidence>
<organism evidence="5 6">
    <name type="scientific">Saxophila tyrrhenica</name>
    <dbReference type="NCBI Taxonomy" id="1690608"/>
    <lineage>
        <taxon>Eukaryota</taxon>
        <taxon>Fungi</taxon>
        <taxon>Dikarya</taxon>
        <taxon>Ascomycota</taxon>
        <taxon>Pezizomycotina</taxon>
        <taxon>Dothideomycetes</taxon>
        <taxon>Dothideomycetidae</taxon>
        <taxon>Mycosphaerellales</taxon>
        <taxon>Extremaceae</taxon>
        <taxon>Saxophila</taxon>
    </lineage>
</organism>
<dbReference type="PANTHER" id="PTHR36100:SF1">
    <property type="entry name" value="BUD SITE SELECTION PROTEIN 4"/>
    <property type="match status" value="1"/>
</dbReference>
<feature type="compositionally biased region" description="Basic residues" evidence="3">
    <location>
        <begin position="934"/>
        <end position="944"/>
    </location>
</feature>
<feature type="compositionally biased region" description="Acidic residues" evidence="3">
    <location>
        <begin position="538"/>
        <end position="548"/>
    </location>
</feature>
<feature type="compositionally biased region" description="Basic and acidic residues" evidence="3">
    <location>
        <begin position="635"/>
        <end position="650"/>
    </location>
</feature>
<gene>
    <name evidence="5" type="primary">BUD4</name>
    <name evidence="5" type="ORF">LTR77_001848</name>
</gene>
<feature type="compositionally biased region" description="Basic and acidic residues" evidence="3">
    <location>
        <begin position="829"/>
        <end position="840"/>
    </location>
</feature>
<evidence type="ECO:0000259" key="4">
    <source>
        <dbReference type="PROSITE" id="PS50003"/>
    </source>
</evidence>
<comment type="caution">
    <text evidence="5">The sequence shown here is derived from an EMBL/GenBank/DDBJ whole genome shotgun (WGS) entry which is preliminary data.</text>
</comment>
<feature type="domain" description="PH" evidence="4">
    <location>
        <begin position="1391"/>
        <end position="1514"/>
    </location>
</feature>
<evidence type="ECO:0000256" key="2">
    <source>
        <dbReference type="ARBA" id="ARBA00023306"/>
    </source>
</evidence>
<feature type="compositionally biased region" description="Low complexity" evidence="3">
    <location>
        <begin position="11"/>
        <end position="29"/>
    </location>
</feature>
<feature type="compositionally biased region" description="Basic and acidic residues" evidence="3">
    <location>
        <begin position="183"/>
        <end position="204"/>
    </location>
</feature>
<protein>
    <submittedName>
        <fullName evidence="5">Bud site selection protein bud4</fullName>
    </submittedName>
</protein>
<feature type="region of interest" description="Disordered" evidence="3">
    <location>
        <begin position="535"/>
        <end position="684"/>
    </location>
</feature>
<dbReference type="InterPro" id="IPR011993">
    <property type="entry name" value="PH-like_dom_sf"/>
</dbReference>
<reference evidence="5 6" key="1">
    <citation type="submission" date="2023-08" db="EMBL/GenBank/DDBJ databases">
        <title>Black Yeasts Isolated from many extreme environments.</title>
        <authorList>
            <person name="Coleine C."/>
            <person name="Stajich J.E."/>
            <person name="Selbmann L."/>
        </authorList>
    </citation>
    <scope>NUCLEOTIDE SEQUENCE [LARGE SCALE GENOMIC DNA]</scope>
    <source>
        <strain evidence="5 6">CCFEE 5935</strain>
    </source>
</reference>
<dbReference type="GeneID" id="89923195"/>
<feature type="compositionally biased region" description="Basic and acidic residues" evidence="3">
    <location>
        <begin position="922"/>
        <end position="933"/>
    </location>
</feature>
<keyword evidence="2" id="KW-0131">Cell cycle</keyword>
<keyword evidence="1" id="KW-0132">Cell division</keyword>
<feature type="region of interest" description="Disordered" evidence="3">
    <location>
        <begin position="705"/>
        <end position="967"/>
    </location>
</feature>
<dbReference type="GO" id="GO:0005525">
    <property type="term" value="F:GTP binding"/>
    <property type="evidence" value="ECO:0007669"/>
    <property type="project" value="TreeGrafter"/>
</dbReference>
<feature type="compositionally biased region" description="Low complexity" evidence="3">
    <location>
        <begin position="1559"/>
        <end position="1572"/>
    </location>
</feature>
<dbReference type="PANTHER" id="PTHR36100">
    <property type="entry name" value="BUD SITE SELECTION PROTEIN 4"/>
    <property type="match status" value="1"/>
</dbReference>
<name>A0AAV9PLX4_9PEZI</name>
<feature type="compositionally biased region" description="Low complexity" evidence="3">
    <location>
        <begin position="1212"/>
        <end position="1230"/>
    </location>
</feature>
<dbReference type="Gene3D" id="2.30.29.30">
    <property type="entry name" value="Pleckstrin-homology domain (PH domain)/Phosphotyrosine-binding domain (PTB)"/>
    <property type="match status" value="1"/>
</dbReference>
<evidence type="ECO:0000256" key="1">
    <source>
        <dbReference type="ARBA" id="ARBA00022618"/>
    </source>
</evidence>
<sequence>MVRQVQPLRISKNPPSSNSNNMSSAPSRPLAEISSTERRRNSPSYNQATKVSARGTGSEGKNYTDIQQKMIVSHDSSPYTENSPPPSFLNKPSPRDFWSGRDSAMSHSRLDSENTPERSPSPSPHRRPSVERLKQANRVRNSNIFALESKDAYDPNSLPIVERPSANRPLSQSFVTNSFTRMDSLRKENNPFRSPEKPTHKRSESQTTLPYLSPTKAAAGVPLPVSPDKQSSPSPTKSALARTSQFGLQSSFDPESGAWSDDERVPTPRALHRHAKSVTFHEEPPVINEYEQQTPEPSVSVASDREGSWDSDDFYDEDISFDRGSSAEPMRDDSFDADLENADKTPVVLPEDWSRMSPDEARNNLASDEDDVFDAEEHTQRALLQQHGDRIVSDASDNRPLPPLPGFMSRDRRDSNGLSDAAERAAHSPRNLPSPPKRASCSKEDILKMTANSTLSIQDRLQLMGDANDSRPSSKSSHGAVEEQHEELTITNLDTGERLEMQVTETEVGDDSMLADFAPPRISRESILAKVRGTKYDYDDEDDDEVDQSEYQLGHDGRPSIAELARMDPDQPVPSREDSRETSDIYDLRAATAYVDQQEDVYVKPEPADDEAIDMDAIPEAPVEPAPHSPSCIEDYDRQSSVLRHDMPRDDSEEADDDTASRYSSVEPDAESTMIHAQPAQFEAHDDGKETLDEAMELLTVKDYSEPSKPQQPQAKQGGFLGLPSYSSADDDYDFGMKDWITPSPPADNSAPKEVEMAKTCDVTANVPNLQPSAEFSTPPLEAPSAEDTTPALEAPPTEREVSPPGTPESVIHTQDAERDISPVGELPSFHDEDRKRDSDPGVPERVASIKTGGKLKTRKSASRADMEAMAEQRRLVSGEIHSKPVPTIPAHFQMDENADTKLGASEGRPTSSASAASPEAKTADVDERERQKQRQRRKSRKSGGRMDLDLGLDTSTFSLHADEGDDGLGLEKEFARVIEGSKVGGPYGHYTAGTNGSTRPQKGYLMRQNTKLVVATNRNFSGESDETVKSGSKAEPPMSPSADAGAFERPTSAKGSKSPRKPSAEQFMKTEPWNGKQRRKSLRNASALKDAPFTREAAPPMPGQESVALGVVDEDYAAGSANLDDDVGEGVERGRLFVKVVGVKDLDLPMPRNDRVDFQLTLDNGLHCVTTTSLELGKSAPIGQEFELVVLDDLEFQLTLTTQLPPPPAKHSPTTAPSSPTKSLKSSKAGGAFSRFLSSPKKRAEKERLEREAAAAEERRAQEDAARRRLVRTPGTWDLLHSLVDSSSGSFARAYVNLKSHEQLCFGRQLTVDIPCYNEWALEEDPQVVNSVRSKRGAHAGPVRRPPYVVGLLELQLLYVPKPRGAGDEDMPKSMSSAVREMNKAKEVKEVVHEGFLSQQGGDCAHWRRRFFRLSGPRLTAYHEHTNQKRAVINLTKASRLVDDKRTLVANPSPSKSAGKGRRKSAFAEEDEGYAYVEEGFRVRFANGETIDFYADNKGLKEQWMDVLGQVVGKAEVAGKKMGWTDLVLAKERAGVVGGEASQMKGAGVGGTDVKDFSPPTSTSTTSAIPPQWRAGPERMNSYARKPVPGGSGAKSAPTSPMKGQNQRPTTADGVLDVPAARPRTPPMKARSGHRSRDAVRSMIF</sequence>
<feature type="compositionally biased region" description="Acidic residues" evidence="3">
    <location>
        <begin position="309"/>
        <end position="319"/>
    </location>
</feature>
<feature type="compositionally biased region" description="Basic and acidic residues" evidence="3">
    <location>
        <begin position="863"/>
        <end position="883"/>
    </location>
</feature>
<feature type="compositionally biased region" description="Basic and acidic residues" evidence="3">
    <location>
        <begin position="1243"/>
        <end position="1268"/>
    </location>
</feature>
<dbReference type="GO" id="GO:0051301">
    <property type="term" value="P:cell division"/>
    <property type="evidence" value="ECO:0007669"/>
    <property type="project" value="UniProtKB-KW"/>
</dbReference>
<dbReference type="InterPro" id="IPR001849">
    <property type="entry name" value="PH_domain"/>
</dbReference>
<feature type="region of interest" description="Disordered" evidence="3">
    <location>
        <begin position="1020"/>
        <end position="1090"/>
    </location>
</feature>
<dbReference type="InterPro" id="IPR052007">
    <property type="entry name" value="Bud4"/>
</dbReference>
<dbReference type="FunFam" id="2.30.29.30:FF:000311">
    <property type="entry name" value="GTP binding protein (Bud4)"/>
    <property type="match status" value="1"/>
</dbReference>
<feature type="compositionally biased region" description="Basic and acidic residues" evidence="3">
    <location>
        <begin position="352"/>
        <end position="362"/>
    </location>
</feature>
<dbReference type="Proteomes" id="UP001337655">
    <property type="component" value="Unassembled WGS sequence"/>
</dbReference>
<dbReference type="SMART" id="SM00233">
    <property type="entry name" value="PH"/>
    <property type="match status" value="1"/>
</dbReference>
<proteinExistence type="predicted"/>
<feature type="compositionally biased region" description="Polar residues" evidence="3">
    <location>
        <begin position="450"/>
        <end position="459"/>
    </location>
</feature>
<feature type="compositionally biased region" description="Basic and acidic residues" evidence="3">
    <location>
        <begin position="1636"/>
        <end position="1646"/>
    </location>
</feature>
<feature type="compositionally biased region" description="Basic and acidic residues" evidence="3">
    <location>
        <begin position="565"/>
        <end position="587"/>
    </location>
</feature>
<dbReference type="SUPFAM" id="SSF50729">
    <property type="entry name" value="PH domain-like"/>
    <property type="match status" value="1"/>
</dbReference>
<feature type="compositionally biased region" description="Polar residues" evidence="3">
    <location>
        <begin position="228"/>
        <end position="253"/>
    </location>
</feature>
<dbReference type="Pfam" id="PF00169">
    <property type="entry name" value="PH"/>
    <property type="match status" value="1"/>
</dbReference>
<dbReference type="RefSeq" id="XP_064663434.1">
    <property type="nucleotide sequence ID" value="XM_064799107.1"/>
</dbReference>